<evidence type="ECO:0000313" key="3">
    <source>
        <dbReference type="Proteomes" id="UP000076842"/>
    </source>
</evidence>
<keyword evidence="1" id="KW-0812">Transmembrane</keyword>
<dbReference type="InterPro" id="IPR009305">
    <property type="entry name" value="Mpo1-like"/>
</dbReference>
<feature type="transmembrane region" description="Helical" evidence="1">
    <location>
        <begin position="113"/>
        <end position="132"/>
    </location>
</feature>
<dbReference type="GO" id="GO:0005783">
    <property type="term" value="C:endoplasmic reticulum"/>
    <property type="evidence" value="ECO:0007669"/>
    <property type="project" value="TreeGrafter"/>
</dbReference>
<keyword evidence="1" id="KW-0472">Membrane</keyword>
<dbReference type="AlphaFoldDB" id="A0A165KDP4"/>
<dbReference type="FunCoup" id="A0A165KDP4">
    <property type="interactions" value="90"/>
</dbReference>
<reference evidence="2 3" key="1">
    <citation type="journal article" date="2016" name="Mol. Biol. Evol.">
        <title>Comparative Genomics of Early-Diverging Mushroom-Forming Fungi Provides Insights into the Origins of Lignocellulose Decay Capabilities.</title>
        <authorList>
            <person name="Nagy L.G."/>
            <person name="Riley R."/>
            <person name="Tritt A."/>
            <person name="Adam C."/>
            <person name="Daum C."/>
            <person name="Floudas D."/>
            <person name="Sun H."/>
            <person name="Yadav J.S."/>
            <person name="Pangilinan J."/>
            <person name="Larsson K.H."/>
            <person name="Matsuura K."/>
            <person name="Barry K."/>
            <person name="Labutti K."/>
            <person name="Kuo R."/>
            <person name="Ohm R.A."/>
            <person name="Bhattacharya S.S."/>
            <person name="Shirouzu T."/>
            <person name="Yoshinaga Y."/>
            <person name="Martin F.M."/>
            <person name="Grigoriev I.V."/>
            <person name="Hibbett D.S."/>
        </authorList>
    </citation>
    <scope>NUCLEOTIDE SEQUENCE [LARGE SCALE GENOMIC DNA]</scope>
    <source>
        <strain evidence="2 3">HHB12733</strain>
    </source>
</reference>
<dbReference type="EMBL" id="KV423914">
    <property type="protein sequence ID" value="KZT63001.1"/>
    <property type="molecule type" value="Genomic_DNA"/>
</dbReference>
<dbReference type="PANTHER" id="PTHR28026">
    <property type="entry name" value="DUF962 DOMAIN PROTEIN (AFU_ORTHOLOGUE AFUA_8G05310)"/>
    <property type="match status" value="1"/>
</dbReference>
<evidence type="ECO:0000256" key="1">
    <source>
        <dbReference type="SAM" id="Phobius"/>
    </source>
</evidence>
<evidence type="ECO:0000313" key="2">
    <source>
        <dbReference type="EMBL" id="KZT63001.1"/>
    </source>
</evidence>
<organism evidence="2 3">
    <name type="scientific">Calocera cornea HHB12733</name>
    <dbReference type="NCBI Taxonomy" id="1353952"/>
    <lineage>
        <taxon>Eukaryota</taxon>
        <taxon>Fungi</taxon>
        <taxon>Dikarya</taxon>
        <taxon>Basidiomycota</taxon>
        <taxon>Agaricomycotina</taxon>
        <taxon>Dacrymycetes</taxon>
        <taxon>Dacrymycetales</taxon>
        <taxon>Dacrymycetaceae</taxon>
        <taxon>Calocera</taxon>
    </lineage>
</organism>
<protein>
    <submittedName>
        <fullName evidence="2">DUF962-domain-containing protein</fullName>
    </submittedName>
</protein>
<keyword evidence="1" id="KW-1133">Transmembrane helix</keyword>
<keyword evidence="3" id="KW-1185">Reference proteome</keyword>
<accession>A0A165KDP4</accession>
<proteinExistence type="predicted"/>
<dbReference type="Proteomes" id="UP000076842">
    <property type="component" value="Unassembled WGS sequence"/>
</dbReference>
<feature type="transmembrane region" description="Helical" evidence="1">
    <location>
        <begin position="29"/>
        <end position="50"/>
    </location>
</feature>
<feature type="transmembrane region" description="Helical" evidence="1">
    <location>
        <begin position="62"/>
        <end position="81"/>
    </location>
</feature>
<dbReference type="Pfam" id="PF06127">
    <property type="entry name" value="Mpo1-like"/>
    <property type="match status" value="1"/>
</dbReference>
<dbReference type="GO" id="GO:0046521">
    <property type="term" value="P:sphingoid catabolic process"/>
    <property type="evidence" value="ECO:0007669"/>
    <property type="project" value="TreeGrafter"/>
</dbReference>
<dbReference type="OrthoDB" id="2124888at2759"/>
<dbReference type="InParanoid" id="A0A165KDP4"/>
<sequence length="200" mass="22337">MEVGSGKLTSVKDQLVGYGAYHSHPVNIVIHRIFVPLIVWSFGVLFSQNVAPQLSYKFNDWLQFDATLFFIYAAGCLLYYFTMEPFAALLITPQWVLIYLTACAFAHRPHAMAIGAAVNIVSWIFQIIGHRAAEGRSPALLDNLLGAIVLAPFFVHLENLFDLGYRKDLYKSAMAGVQEKKAEFAVRKAHGKTNGKTKEL</sequence>
<name>A0A165KDP4_9BASI</name>
<dbReference type="GO" id="GO:0016020">
    <property type="term" value="C:membrane"/>
    <property type="evidence" value="ECO:0007669"/>
    <property type="project" value="GOC"/>
</dbReference>
<gene>
    <name evidence="2" type="ORF">CALCODRAFT_478886</name>
</gene>
<dbReference type="PANTHER" id="PTHR28026:SF9">
    <property type="entry name" value="2-HYDROXY-PALMITIC ACID DIOXYGENASE MPO1"/>
    <property type="match status" value="1"/>
</dbReference>